<dbReference type="Gene3D" id="3.40.30.10">
    <property type="entry name" value="Glutaredoxin"/>
    <property type="match status" value="1"/>
</dbReference>
<name>A0A5K7VXZ8_9EUKA</name>
<dbReference type="PROSITE" id="PS51355">
    <property type="entry name" value="GLUTATHIONE_PEROXID_3"/>
    <property type="match status" value="1"/>
</dbReference>
<geneLocation type="organellar chromatophore" evidence="6"/>
<dbReference type="PIRSF" id="PIRSF000303">
    <property type="entry name" value="Glutathion_perox"/>
    <property type="match status" value="1"/>
</dbReference>
<evidence type="ECO:0000256" key="5">
    <source>
        <dbReference type="RuleBase" id="RU000499"/>
    </source>
</evidence>
<dbReference type="InterPro" id="IPR029759">
    <property type="entry name" value="GPX_AS"/>
</dbReference>
<sequence length="159" mass="17859">MAINISKTIVRRSNGNEVCLGDYKGNVLLIVNVASRCGFTRQYAGLQKLQDTYNSQGFRILAFPCNDFGNQEPGSLSEIQEFCSMTYGVNFEFFDKVHAKGTKTAPYDILTEFESAGDVEWNFEKFLIGKNSNVVARYKSNIEPDSSNLISAVEEELKR</sequence>
<dbReference type="PRINTS" id="PR01011">
    <property type="entry name" value="GLUTPROXDASE"/>
</dbReference>
<keyword evidence="2 5" id="KW-0575">Peroxidase</keyword>
<dbReference type="Proteomes" id="UP000503178">
    <property type="component" value="Chromatophore Pltd"/>
</dbReference>
<evidence type="ECO:0000313" key="7">
    <source>
        <dbReference type="Proteomes" id="UP000503178"/>
    </source>
</evidence>
<reference evidence="6 7" key="1">
    <citation type="submission" date="2019-06" db="EMBL/GenBank/DDBJ databases">
        <title>A hidden player of endosymbiotic evolution: DNA virus triggered massive gene transfer.</title>
        <authorList>
            <person name="Matsuo M."/>
            <person name="Katahata A."/>
            <person name="Tachikawa M."/>
            <person name="Minakuchi Y."/>
            <person name="Noguchi H."/>
            <person name="Toyoda A."/>
            <person name="Fujiyama A."/>
            <person name="Suzuki Y."/>
            <person name="Satoh S."/>
            <person name="Nakayama T."/>
            <person name="Kamikawa R."/>
            <person name="Nomura M."/>
            <person name="Inagaki Y."/>
            <person name="Ishida K."/>
            <person name="Obokata J."/>
        </authorList>
    </citation>
    <scope>NUCLEOTIDE SEQUENCE [LARGE SCALE GENOMIC DNA]</scope>
    <source>
        <strain evidence="6 7">MYN1</strain>
    </source>
</reference>
<dbReference type="CDD" id="cd00340">
    <property type="entry name" value="GSH_Peroxidase"/>
    <property type="match status" value="1"/>
</dbReference>
<dbReference type="GO" id="GO:0034599">
    <property type="term" value="P:cellular response to oxidative stress"/>
    <property type="evidence" value="ECO:0007669"/>
    <property type="project" value="TreeGrafter"/>
</dbReference>
<gene>
    <name evidence="6" type="primary">MYN1_Chr_395</name>
    <name evidence="6" type="ORF">PMYN1_Chma403</name>
</gene>
<keyword evidence="7" id="KW-1185">Reference proteome</keyword>
<dbReference type="PROSITE" id="PS00460">
    <property type="entry name" value="GLUTATHIONE_PEROXID_1"/>
    <property type="match status" value="1"/>
</dbReference>
<dbReference type="GO" id="GO:0004601">
    <property type="term" value="F:peroxidase activity"/>
    <property type="evidence" value="ECO:0007669"/>
    <property type="project" value="UniProtKB-KW"/>
</dbReference>
<evidence type="ECO:0000256" key="2">
    <source>
        <dbReference type="ARBA" id="ARBA00022559"/>
    </source>
</evidence>
<evidence type="ECO:0000313" key="6">
    <source>
        <dbReference type="EMBL" id="BBL86212.1"/>
    </source>
</evidence>
<dbReference type="InterPro" id="IPR000889">
    <property type="entry name" value="Glutathione_peroxidase"/>
</dbReference>
<comment type="similarity">
    <text evidence="1 5">Belongs to the glutathione peroxidase family.</text>
</comment>
<organism evidence="6 7">
    <name type="scientific">Paulinella micropora</name>
    <dbReference type="NCBI Taxonomy" id="1928728"/>
    <lineage>
        <taxon>Eukaryota</taxon>
        <taxon>Sar</taxon>
        <taxon>Rhizaria</taxon>
        <taxon>Cercozoa</taxon>
        <taxon>Imbricatea</taxon>
        <taxon>Silicofilosea</taxon>
        <taxon>Euglyphida</taxon>
        <taxon>Paulinellidae</taxon>
        <taxon>Paulinella</taxon>
    </lineage>
</organism>
<dbReference type="PANTHER" id="PTHR11592:SF78">
    <property type="entry name" value="GLUTATHIONE PEROXIDASE"/>
    <property type="match status" value="1"/>
</dbReference>
<dbReference type="InterPro" id="IPR036249">
    <property type="entry name" value="Thioredoxin-like_sf"/>
</dbReference>
<accession>A0A5K7VXZ8</accession>
<protein>
    <recommendedName>
        <fullName evidence="5">Glutathione peroxidase</fullName>
    </recommendedName>
</protein>
<dbReference type="EMBL" id="LC490351">
    <property type="protein sequence ID" value="BBL86212.1"/>
    <property type="molecule type" value="Genomic_DNA"/>
</dbReference>
<keyword evidence="6" id="KW-0934">Plastid</keyword>
<evidence type="ECO:0000256" key="1">
    <source>
        <dbReference type="ARBA" id="ARBA00006926"/>
    </source>
</evidence>
<proteinExistence type="inferred from homology"/>
<dbReference type="AlphaFoldDB" id="A0A5K7VXZ8"/>
<keyword evidence="3 5" id="KW-0560">Oxidoreductase</keyword>
<evidence type="ECO:0000256" key="3">
    <source>
        <dbReference type="ARBA" id="ARBA00023002"/>
    </source>
</evidence>
<dbReference type="PANTHER" id="PTHR11592">
    <property type="entry name" value="GLUTATHIONE PEROXIDASE"/>
    <property type="match status" value="1"/>
</dbReference>
<evidence type="ECO:0000256" key="4">
    <source>
        <dbReference type="PIRSR" id="PIRSR000303-1"/>
    </source>
</evidence>
<dbReference type="SUPFAM" id="SSF52833">
    <property type="entry name" value="Thioredoxin-like"/>
    <property type="match status" value="1"/>
</dbReference>
<feature type="active site" evidence="4">
    <location>
        <position position="37"/>
    </location>
</feature>
<dbReference type="Pfam" id="PF00255">
    <property type="entry name" value="GSHPx"/>
    <property type="match status" value="1"/>
</dbReference>